<evidence type="ECO:0000313" key="1">
    <source>
        <dbReference type="EMBL" id="GFQ71753.1"/>
    </source>
</evidence>
<sequence length="112" mass="13128">MEKKEKVNNEKSEKKSKRFFPLAPKIPPIGWITTARNESYRAGPREGVRQGLLIQVTDFPFELTIRPQVVSRPRSPHSYRIEPGRNSSLTLKWREKRSSLFSNFQSLFRRAL</sequence>
<proteinExistence type="predicted"/>
<evidence type="ECO:0000313" key="2">
    <source>
        <dbReference type="Proteomes" id="UP000887116"/>
    </source>
</evidence>
<protein>
    <submittedName>
        <fullName evidence="1">Uncharacterized protein</fullName>
    </submittedName>
</protein>
<keyword evidence="2" id="KW-1185">Reference proteome</keyword>
<accession>A0A8X6F5Q2</accession>
<dbReference type="AlphaFoldDB" id="A0A8X6F5Q2"/>
<reference evidence="1" key="1">
    <citation type="submission" date="2020-07" db="EMBL/GenBank/DDBJ databases">
        <title>Multicomponent nature underlies the extraordinary mechanical properties of spider dragline silk.</title>
        <authorList>
            <person name="Kono N."/>
            <person name="Nakamura H."/>
            <person name="Mori M."/>
            <person name="Yoshida Y."/>
            <person name="Ohtoshi R."/>
            <person name="Malay A.D."/>
            <person name="Moran D.A.P."/>
            <person name="Tomita M."/>
            <person name="Numata K."/>
            <person name="Arakawa K."/>
        </authorList>
    </citation>
    <scope>NUCLEOTIDE SEQUENCE</scope>
</reference>
<dbReference type="EMBL" id="BMAO01011176">
    <property type="protein sequence ID" value="GFQ71753.1"/>
    <property type="molecule type" value="Genomic_DNA"/>
</dbReference>
<gene>
    <name evidence="1" type="ORF">TNCT_42301</name>
</gene>
<organism evidence="1 2">
    <name type="scientific">Trichonephila clavata</name>
    <name type="common">Joro spider</name>
    <name type="synonym">Nephila clavata</name>
    <dbReference type="NCBI Taxonomy" id="2740835"/>
    <lineage>
        <taxon>Eukaryota</taxon>
        <taxon>Metazoa</taxon>
        <taxon>Ecdysozoa</taxon>
        <taxon>Arthropoda</taxon>
        <taxon>Chelicerata</taxon>
        <taxon>Arachnida</taxon>
        <taxon>Araneae</taxon>
        <taxon>Araneomorphae</taxon>
        <taxon>Entelegynae</taxon>
        <taxon>Araneoidea</taxon>
        <taxon>Nephilidae</taxon>
        <taxon>Trichonephila</taxon>
    </lineage>
</organism>
<comment type="caution">
    <text evidence="1">The sequence shown here is derived from an EMBL/GenBank/DDBJ whole genome shotgun (WGS) entry which is preliminary data.</text>
</comment>
<dbReference type="Proteomes" id="UP000887116">
    <property type="component" value="Unassembled WGS sequence"/>
</dbReference>
<name>A0A8X6F5Q2_TRICU</name>